<dbReference type="RefSeq" id="WP_146091942.1">
    <property type="nucleotide sequence ID" value="NZ_JBJGBS010000014.1"/>
</dbReference>
<dbReference type="EMBL" id="JBJGBS010000014">
    <property type="protein sequence ID" value="MFO3704393.1"/>
    <property type="molecule type" value="Genomic_DNA"/>
</dbReference>
<protein>
    <submittedName>
        <fullName evidence="1">Uncharacterized protein</fullName>
    </submittedName>
</protein>
<gene>
    <name evidence="1" type="ORF">ACI6Q5_05275</name>
</gene>
<evidence type="ECO:0000313" key="2">
    <source>
        <dbReference type="Proteomes" id="UP001637990"/>
    </source>
</evidence>
<reference evidence="1 2" key="1">
    <citation type="submission" date="2024-11" db="EMBL/GenBank/DDBJ databases">
        <title>Genome sequencing of Xanthomonas codiaei.</title>
        <authorList>
            <person name="Studholme D.J."/>
        </authorList>
    </citation>
    <scope>NUCLEOTIDE SEQUENCE [LARGE SCALE GENOMIC DNA]</scope>
    <source>
        <strain evidence="1 2">NCPPB 4350</strain>
    </source>
</reference>
<evidence type="ECO:0000313" key="1">
    <source>
        <dbReference type="EMBL" id="MFO3704393.1"/>
    </source>
</evidence>
<name>A0ABW9ML30_9XANT</name>
<keyword evidence="2" id="KW-1185">Reference proteome</keyword>
<proteinExistence type="predicted"/>
<dbReference type="Proteomes" id="UP001637990">
    <property type="component" value="Unassembled WGS sequence"/>
</dbReference>
<comment type="caution">
    <text evidence="1">The sequence shown here is derived from an EMBL/GenBank/DDBJ whole genome shotgun (WGS) entry which is preliminary data.</text>
</comment>
<organism evidence="1 2">
    <name type="scientific">Xanthomonas codiaei</name>
    <dbReference type="NCBI Taxonomy" id="56463"/>
    <lineage>
        <taxon>Bacteria</taxon>
        <taxon>Pseudomonadati</taxon>
        <taxon>Pseudomonadota</taxon>
        <taxon>Gammaproteobacteria</taxon>
        <taxon>Lysobacterales</taxon>
        <taxon>Lysobacteraceae</taxon>
        <taxon>Xanthomonas</taxon>
    </lineage>
</organism>
<sequence length="296" mass="31224">MSESKTTVQPSAGISGQADSDLRVQLLELVKAGGYLQSRVVQTNGADCMDNFEHALNHAKAALAALQPIGQEPSHYGDPGRGHFVPASCKSSLGFDHGRYSLALYTVPPAPATFGSTKIGVIDTHSPSGFSWNPGFTRGSFPDGTGIYAGQPAPAAVPVDVLREAAALADAVEKNGVWDDGCFYYNKHAASELQTPLANLRRALATHPQPAAAEMSRPPCACHDHMDAVCSEHQPAAAKDLAAMRPRIEAAIRRITSGHGCMRIPAEETDPDLVLADVLQIIDQQVQPAAAKDGDA</sequence>
<accession>A0ABW9ML30</accession>